<feature type="signal peptide" evidence="1">
    <location>
        <begin position="1"/>
        <end position="27"/>
    </location>
</feature>
<evidence type="ECO:0008006" key="4">
    <source>
        <dbReference type="Google" id="ProtNLM"/>
    </source>
</evidence>
<feature type="chain" id="PRO_5038660306" description="Lipoprotein" evidence="1">
    <location>
        <begin position="28"/>
        <end position="174"/>
    </location>
</feature>
<dbReference type="AlphaFoldDB" id="K6WJU1"/>
<comment type="caution">
    <text evidence="2">The sequence shown here is derived from an EMBL/GenBank/DDBJ whole genome shotgun (WGS) entry which is preliminary data.</text>
</comment>
<evidence type="ECO:0000313" key="3">
    <source>
        <dbReference type="Proteomes" id="UP000008366"/>
    </source>
</evidence>
<reference evidence="2 3" key="1">
    <citation type="submission" date="2012-08" db="EMBL/GenBank/DDBJ databases">
        <title>Whole genome shotgun sequence of Kineosphaera limosa NBRC 100340.</title>
        <authorList>
            <person name="Yoshida I."/>
            <person name="Isaki S."/>
            <person name="Hosoyama A."/>
            <person name="Tsuchikane K."/>
            <person name="Katsumata H."/>
            <person name="Ando Y."/>
            <person name="Ohji S."/>
            <person name="Hamada M."/>
            <person name="Tamura T."/>
            <person name="Yamazoe A."/>
            <person name="Yamazaki S."/>
            <person name="Fujita N."/>
        </authorList>
    </citation>
    <scope>NUCLEOTIDE SEQUENCE [LARGE SCALE GENOMIC DNA]</scope>
    <source>
        <strain evidence="2 3">NBRC 100340</strain>
    </source>
</reference>
<sequence length="174" mass="17937">MQVSRSRVARVAAALTLATAVVLPLSACGSMPGPGVAAVVDGQRINESDLDAIAADFAKVQGAQAPSRTEIVSVLVARPFVLEALGARALSEQGVKELLGRDVPEVTDPTVQFVQAISAQQQLDQQTAAVVQTEMAAANIEVSPRYGAFEPGEGVVPVQENWIVPAADGAAPTP</sequence>
<protein>
    <recommendedName>
        <fullName evidence="4">Lipoprotein</fullName>
    </recommendedName>
</protein>
<evidence type="ECO:0000313" key="2">
    <source>
        <dbReference type="EMBL" id="GAB94061.1"/>
    </source>
</evidence>
<gene>
    <name evidence="2" type="ORF">KILIM_002_00180</name>
</gene>
<proteinExistence type="predicted"/>
<keyword evidence="3" id="KW-1185">Reference proteome</keyword>
<organism evidence="2 3">
    <name type="scientific">Kineosphaera limosa NBRC 100340</name>
    <dbReference type="NCBI Taxonomy" id="1184609"/>
    <lineage>
        <taxon>Bacteria</taxon>
        <taxon>Bacillati</taxon>
        <taxon>Actinomycetota</taxon>
        <taxon>Actinomycetes</taxon>
        <taxon>Micrococcales</taxon>
        <taxon>Dermatophilaceae</taxon>
        <taxon>Kineosphaera</taxon>
    </lineage>
</organism>
<dbReference type="EMBL" id="BAHD01000002">
    <property type="protein sequence ID" value="GAB94061.1"/>
    <property type="molecule type" value="Genomic_DNA"/>
</dbReference>
<keyword evidence="1" id="KW-0732">Signal</keyword>
<name>K6WJU1_9MICO</name>
<dbReference type="Proteomes" id="UP000008366">
    <property type="component" value="Unassembled WGS sequence"/>
</dbReference>
<evidence type="ECO:0000256" key="1">
    <source>
        <dbReference type="SAM" id="SignalP"/>
    </source>
</evidence>
<accession>K6WJU1</accession>
<dbReference type="RefSeq" id="WP_006590594.1">
    <property type="nucleotide sequence ID" value="NZ_BAHD01000002.1"/>
</dbReference>
<dbReference type="eggNOG" id="COG0760">
    <property type="taxonomic scope" value="Bacteria"/>
</dbReference>
<dbReference type="STRING" id="1184609.KILIM_002_00180"/>